<dbReference type="PROSITE" id="PS50825">
    <property type="entry name" value="HYR"/>
    <property type="match status" value="1"/>
</dbReference>
<name>A0LYB4_CHRFK</name>
<dbReference type="Proteomes" id="UP000000755">
    <property type="component" value="Chromosome"/>
</dbReference>
<dbReference type="OrthoDB" id="1121493at2"/>
<dbReference type="PANTHER" id="PTHR24273">
    <property type="entry name" value="FI04643P-RELATED"/>
    <property type="match status" value="1"/>
</dbReference>
<organism evidence="4 5">
    <name type="scientific">Christiangramia forsetii (strain DSM 17595 / CGMCC 1.15422 / KT0803)</name>
    <name type="common">Gramella forsetii</name>
    <dbReference type="NCBI Taxonomy" id="411154"/>
    <lineage>
        <taxon>Bacteria</taxon>
        <taxon>Pseudomonadati</taxon>
        <taxon>Bacteroidota</taxon>
        <taxon>Flavobacteriia</taxon>
        <taxon>Flavobacteriales</taxon>
        <taxon>Flavobacteriaceae</taxon>
        <taxon>Christiangramia</taxon>
    </lineage>
</organism>
<accession>A0LYB4</accession>
<dbReference type="HOGENOM" id="CLU_241631_0_0_10"/>
<dbReference type="eggNOG" id="COG3391">
    <property type="taxonomic scope" value="Bacteria"/>
</dbReference>
<evidence type="ECO:0000259" key="3">
    <source>
        <dbReference type="PROSITE" id="PS50825"/>
    </source>
</evidence>
<dbReference type="Pfam" id="PF18962">
    <property type="entry name" value="Por_Secre_tail"/>
    <property type="match status" value="1"/>
</dbReference>
<dbReference type="NCBIfam" id="TIGR04183">
    <property type="entry name" value="Por_Secre_tail"/>
    <property type="match status" value="1"/>
</dbReference>
<evidence type="ECO:0000256" key="1">
    <source>
        <dbReference type="ARBA" id="ARBA00022729"/>
    </source>
</evidence>
<dbReference type="Pfam" id="PF02494">
    <property type="entry name" value="HYR"/>
    <property type="match status" value="1"/>
</dbReference>
<dbReference type="eggNOG" id="COG3291">
    <property type="taxonomic scope" value="Bacteria"/>
</dbReference>
<reference evidence="4 5" key="1">
    <citation type="journal article" date="2006" name="Environ. Microbiol.">
        <title>Whole genome analysis of the marine Bacteroidetes'Gramella forsetii' reveals adaptations to degradation of polymeric organic matter.</title>
        <authorList>
            <person name="Bauer M."/>
            <person name="Kube M."/>
            <person name="Teeling H."/>
            <person name="Richter M."/>
            <person name="Lombardot T."/>
            <person name="Allers E."/>
            <person name="Wuerdemann C.A."/>
            <person name="Quast C."/>
            <person name="Kuhl H."/>
            <person name="Knaust F."/>
            <person name="Woebken D."/>
            <person name="Bischof K."/>
            <person name="Mussmann M."/>
            <person name="Choudhuri J.V."/>
            <person name="Meyer F."/>
            <person name="Reinhardt R."/>
            <person name="Amann R.I."/>
            <person name="Gloeckner F.O."/>
        </authorList>
    </citation>
    <scope>NUCLEOTIDE SEQUENCE [LARGE SCALE GENOMIC DNA]</scope>
    <source>
        <strain evidence="4 5">KT0803</strain>
    </source>
</reference>
<sequence>MKNYLPETGKIRSFFFLCFFLLLNVFMGVAQSVTSDKDDYAPGETAIITGKGWTGDSIVNVHFNEAPVVDHIHDYHDTTVDENGNFVINFPILERHLGVAFKVEVVGATTGRKAFTYFTDGNSVVLSAGSQNGAVNSGTGGNVTFLINAQRDGAGNAFSVALTANSLPPGVTASFSPSTLNYPKQNPNIVLNSTLTLNVGSAVLAGSYQFNISPSDGDTILAILIVDGTACTVPVINVPSNIISNSAADSCGSVISYNVSTTAGTPPFSYTYSTTGATVTNSTSGTGSGSLFNVGVTNVTVTAGNSCGNDKESFAVTVTDDGPPVLTAGANQDVVLGENCSIIVPDVTGSATDNCAGTMITQLPTAGTVVTAIDGEIINVEVTATDAAGNTDTVNVILTAQDETDPVLTAAANQEVVLGENCSIVVPDVTGSATDNCAGTTITQLPTAGTIVTAIDGETINVEVTATDAAGNTDIASVVLTAQDETDPILTAGANQDVILGENCSIIVPDVTGSATDNCAGTTFTQLPTAGTVVTAIDGEIINIEVTATDAAGNTDEATVVLTAQDETDPVLTAAANQYVILGENCSIVVPDVTGSATDNCVGTTITQLPTAGTVVTAIDGETINIEVTATDAAGNTDTASVILTAQDETDPILTAGANQDVILGENCSIVVPDVTGSATDNCAGTTITQLPTAGTVVTAIDGDTINVEVTATDAAGNTDTATVVLTAQDETDPVLTAAANQDVILGENCSIVVPDVTGSATDNCAGTTITQLPIAGTVVTAIDGETINVEVTATDAAGNTDTANVILTAQDETDPVLNAGANQEVVLGENCSIIVPDVTGSATDNCEGTTITQLPTAGTVVTAIDGETINVEVTATDAAGNTDTANVILTAQDETDPVLTAGVNQDVILGENCSIVVPDVTGSATDNCAGTTITQLPTAGTVVSTIDGETVNVEVTATDAAGNTDTATVILTAQDETDPIITAGANQDVVLGENCSIIVPDVTGSATDNCAGTTITQLPTAGTVVTAIDGETIEVEVTATDAAGNTDIASVVLTAQDETDPVLTAGANQDVILGENCSIVVPDVTGSATDNCAGTTFTQLPTAGTIVTAIDGETINVGVTATDAAGNTDTATVVLTAQDETDPILTAAANQDVILGENCSIVVPDVTGSATDNCAGTTITQLPTAGTVVTAIDGETINVEVTATDAAGNTDTATVVLTAQDETDPSITCPSNQTRANDAGTCSYTVISTEFDPSFDDNCSGATASNDYNNSSTLAGAIFKEGETEVTWTVKDVAGNQTACKFKVTVTNEAPVINSLSGPVGPVQVGTEITLTAQFTDNNLESATWRLITNDAVVDIYTYSCEDCIEGNTITGSFTPEPGVYIVELEVTDSCGEIQTLQYEYIVIFDPTDGFVTGGGWIDSPVGAMGGGYADATGRANFGFNAKYKNGRNNVNEVDGHTNFQFKAGDLHFSSFEHDDMSLVISGKKATYTGYGTVNGIGNHRFRVIAIDGNTNGENAPDEFRIKIWGNNSNSVVLYDNQRGEAESSDLATSLSGGSIVIHKPKGGVKNNKNVELTEKTEVQNLEPESLEILNSLGVAPNPMSYSTEIRFSLKERVRADLVIYDFNGKLVRSLYSQVVDANEVIQVTFNRDNLMSGIYICKLSTGSGKTYEKQIIIK</sequence>
<keyword evidence="2" id="KW-0677">Repeat</keyword>
<dbReference type="PANTHER" id="PTHR24273:SF32">
    <property type="entry name" value="HYALIN"/>
    <property type="match status" value="1"/>
</dbReference>
<dbReference type="KEGG" id="gfo:GFO_0374"/>
<feature type="domain" description="HYR" evidence="3">
    <location>
        <begin position="1221"/>
        <end position="1309"/>
    </location>
</feature>
<evidence type="ECO:0000313" key="4">
    <source>
        <dbReference type="EMBL" id="CAL65359.1"/>
    </source>
</evidence>
<keyword evidence="1" id="KW-0732">Signal</keyword>
<dbReference type="InterPro" id="IPR003410">
    <property type="entry name" value="HYR_dom"/>
</dbReference>
<protein>
    <submittedName>
        <fullName evidence="4">Secreted protein containing hyalin domain</fullName>
    </submittedName>
</protein>
<gene>
    <name evidence="4" type="ordered locus">GFO_0374</name>
</gene>
<evidence type="ECO:0000256" key="2">
    <source>
        <dbReference type="ARBA" id="ARBA00022737"/>
    </source>
</evidence>
<dbReference type="InterPro" id="IPR026444">
    <property type="entry name" value="Secre_tail"/>
</dbReference>
<proteinExistence type="predicted"/>
<dbReference type="STRING" id="411154.GFO_0374"/>
<evidence type="ECO:0000313" key="5">
    <source>
        <dbReference type="Proteomes" id="UP000000755"/>
    </source>
</evidence>
<dbReference type="RefSeq" id="WP_011708297.1">
    <property type="nucleotide sequence ID" value="NC_008571.1"/>
</dbReference>
<dbReference type="EMBL" id="CU207366">
    <property type="protein sequence ID" value="CAL65359.1"/>
    <property type="molecule type" value="Genomic_DNA"/>
</dbReference>